<dbReference type="PANTHER" id="PTHR43054">
    <property type="match status" value="1"/>
</dbReference>
<dbReference type="OrthoDB" id="9783105at2"/>
<dbReference type="RefSeq" id="WP_022939161.1">
    <property type="nucleotide sequence ID" value="NZ_CABKRQ010000008.1"/>
</dbReference>
<dbReference type="Gene3D" id="3.40.50.720">
    <property type="entry name" value="NAD(P)-binding Rossmann-like Domain"/>
    <property type="match status" value="1"/>
</dbReference>
<feature type="domain" description="Gfo/Idh/MocA-like oxidoreductase N-terminal" evidence="1">
    <location>
        <begin position="2"/>
        <end position="117"/>
    </location>
</feature>
<protein>
    <submittedName>
        <fullName evidence="3">Putative dehydrogenase</fullName>
    </submittedName>
</protein>
<dbReference type="AlphaFoldDB" id="A0A318KZF3"/>
<keyword evidence="4" id="KW-1185">Reference proteome</keyword>
<organism evidence="3 4">
    <name type="scientific">Dielma fastidiosa</name>
    <dbReference type="NCBI Taxonomy" id="1034346"/>
    <lineage>
        <taxon>Bacteria</taxon>
        <taxon>Bacillati</taxon>
        <taxon>Bacillota</taxon>
        <taxon>Erysipelotrichia</taxon>
        <taxon>Erysipelotrichales</taxon>
        <taxon>Erysipelotrichaceae</taxon>
        <taxon>Dielma</taxon>
    </lineage>
</organism>
<accession>A0A318KZF3</accession>
<dbReference type="InterPro" id="IPR055170">
    <property type="entry name" value="GFO_IDH_MocA-like_dom"/>
</dbReference>
<evidence type="ECO:0000259" key="1">
    <source>
        <dbReference type="Pfam" id="PF01408"/>
    </source>
</evidence>
<dbReference type="Pfam" id="PF22725">
    <property type="entry name" value="GFO_IDH_MocA_C3"/>
    <property type="match status" value="1"/>
</dbReference>
<feature type="domain" description="GFO/IDH/MocA-like oxidoreductase" evidence="2">
    <location>
        <begin position="136"/>
        <end position="245"/>
    </location>
</feature>
<dbReference type="STRING" id="1034346.GCA_000313565_02878"/>
<dbReference type="GO" id="GO:0000166">
    <property type="term" value="F:nucleotide binding"/>
    <property type="evidence" value="ECO:0007669"/>
    <property type="project" value="InterPro"/>
</dbReference>
<dbReference type="PANTHER" id="PTHR43054:SF1">
    <property type="entry name" value="SCYLLO-INOSITOL 2-DEHYDROGENASE (NADP(+)) IOLU"/>
    <property type="match status" value="1"/>
</dbReference>
<evidence type="ECO:0000313" key="4">
    <source>
        <dbReference type="Proteomes" id="UP000247612"/>
    </source>
</evidence>
<reference evidence="3 4" key="1">
    <citation type="submission" date="2018-05" db="EMBL/GenBank/DDBJ databases">
        <title>Genomic Encyclopedia of Type Strains, Phase IV (KMG-IV): sequencing the most valuable type-strain genomes for metagenomic binning, comparative biology and taxonomic classification.</title>
        <authorList>
            <person name="Goeker M."/>
        </authorList>
    </citation>
    <scope>NUCLEOTIDE SEQUENCE [LARGE SCALE GENOMIC DNA]</scope>
    <source>
        <strain evidence="3 4">JC118</strain>
    </source>
</reference>
<dbReference type="EMBL" id="QJKH01000007">
    <property type="protein sequence ID" value="PXX78633.1"/>
    <property type="molecule type" value="Genomic_DNA"/>
</dbReference>
<dbReference type="Gene3D" id="3.30.360.10">
    <property type="entry name" value="Dihydrodipicolinate Reductase, domain 2"/>
    <property type="match status" value="1"/>
</dbReference>
<dbReference type="Pfam" id="PF01408">
    <property type="entry name" value="GFO_IDH_MocA"/>
    <property type="match status" value="1"/>
</dbReference>
<dbReference type="Proteomes" id="UP000247612">
    <property type="component" value="Unassembled WGS sequence"/>
</dbReference>
<dbReference type="InterPro" id="IPR036291">
    <property type="entry name" value="NAD(P)-bd_dom_sf"/>
</dbReference>
<comment type="caution">
    <text evidence="3">The sequence shown here is derived from an EMBL/GenBank/DDBJ whole genome shotgun (WGS) entry which is preliminary data.</text>
</comment>
<evidence type="ECO:0000313" key="3">
    <source>
        <dbReference type="EMBL" id="PXX78633.1"/>
    </source>
</evidence>
<evidence type="ECO:0000259" key="2">
    <source>
        <dbReference type="Pfam" id="PF22725"/>
    </source>
</evidence>
<dbReference type="SUPFAM" id="SSF55347">
    <property type="entry name" value="Glyceraldehyde-3-phosphate dehydrogenase-like, C-terminal domain"/>
    <property type="match status" value="1"/>
</dbReference>
<sequence>MKIGTIGTGFIVEWFLTAVEHNENCECLAVFSRKEETGRALADKFNVKKVYTDFEEMLKDEEIDFIYIASPNSLHYSYALKALEAGKNVIGEKPFTSNVRECQELIRLAKEKHLFLFEAITTIHLPNFKRLKEKIGELGPLKMVQCNFSQYSRKYDQFLAGESPNVFTTKFSGGALMDINVYNTNFIMGLFGKPKKINYFANLAHNGIDTSGVLIFTYDGFYAEAVGCKDTKSHNMAQIQGEKGYMLIEGETSRCRQVEIHLNDREEVEIINDQEDITALYYEMKDFLKIVEAKDYDACYKLLDYSLSVCEVMEAARKDAGIVFDADK</sequence>
<dbReference type="InterPro" id="IPR000683">
    <property type="entry name" value="Gfo/Idh/MocA-like_OxRdtase_N"/>
</dbReference>
<gene>
    <name evidence="3" type="ORF">DES51_107174</name>
</gene>
<proteinExistence type="predicted"/>
<dbReference type="SUPFAM" id="SSF51735">
    <property type="entry name" value="NAD(P)-binding Rossmann-fold domains"/>
    <property type="match status" value="1"/>
</dbReference>
<name>A0A318KZF3_9FIRM</name>